<sequence>MTSRKLLAAVCGALAVALLAPSAQATTAEDTDVYLVRLRDHTATEQAVSTAAKALVDKYGGTLRKLYYSAIQGFSVSLTPAQKSAVLRDPGISSIALNRTFKAAGTQRNPPSWGLDRIDQHAQPLDHSYTYPNKAENVHVYVFDTGIRTSHSEFGGRAHAAFDAVDATDHSGTDCNGHGTEVAGAIGGSGVGVAKGVQLESVRVLGCDGTGSAENVMTAVDWLARNAKKPAFANLSFSGASQSIMDLQLYNLNEMGIGYSAAAGNGDDTGAAQDACDVSPGRQTHAVTVGATDKADKRLASSNVGSCVHLFAPGKDIVTASAGCDYGRTTVSGTSIAAAEAAGAAALYLSAHPQATAFDVEKALSDAATPDLVGDPGTDSPNKLLYVG</sequence>
<feature type="active site" description="Charge relay system" evidence="5">
    <location>
        <position position="335"/>
    </location>
</feature>
<evidence type="ECO:0000259" key="8">
    <source>
        <dbReference type="Pfam" id="PF05922"/>
    </source>
</evidence>
<evidence type="ECO:0000313" key="10">
    <source>
        <dbReference type="Proteomes" id="UP000517916"/>
    </source>
</evidence>
<evidence type="ECO:0000256" key="1">
    <source>
        <dbReference type="ARBA" id="ARBA00011073"/>
    </source>
</evidence>
<reference evidence="9 10" key="1">
    <citation type="submission" date="2020-08" db="EMBL/GenBank/DDBJ databases">
        <title>Genomic Encyclopedia of Archaeal and Bacterial Type Strains, Phase II (KMG-II): from individual species to whole genera.</title>
        <authorList>
            <person name="Goeker M."/>
        </authorList>
    </citation>
    <scope>NUCLEOTIDE SEQUENCE [LARGE SCALE GENOMIC DNA]</scope>
    <source>
        <strain evidence="9 10">DSM 43850</strain>
    </source>
</reference>
<feature type="domain" description="Peptidase S8/S53" evidence="7">
    <location>
        <begin position="137"/>
        <end position="377"/>
    </location>
</feature>
<dbReference type="SUPFAM" id="SSF52743">
    <property type="entry name" value="Subtilisin-like"/>
    <property type="match status" value="1"/>
</dbReference>
<comment type="caution">
    <text evidence="9">The sequence shown here is derived from an EMBL/GenBank/DDBJ whole genome shotgun (WGS) entry which is preliminary data.</text>
</comment>
<dbReference type="InterPro" id="IPR034193">
    <property type="entry name" value="PCSK9_ProteinaseK-like"/>
</dbReference>
<dbReference type="CDD" id="cd04077">
    <property type="entry name" value="Peptidases_S8_PCSK9_ProteinaseK_like"/>
    <property type="match status" value="1"/>
</dbReference>
<dbReference type="PRINTS" id="PR00723">
    <property type="entry name" value="SUBTILISIN"/>
</dbReference>
<dbReference type="Gene3D" id="3.30.70.80">
    <property type="entry name" value="Peptidase S8 propeptide/proteinase inhibitor I9"/>
    <property type="match status" value="1"/>
</dbReference>
<keyword evidence="4 5" id="KW-0720">Serine protease</keyword>
<dbReference type="InterPro" id="IPR000209">
    <property type="entry name" value="Peptidase_S8/S53_dom"/>
</dbReference>
<evidence type="ECO:0000256" key="3">
    <source>
        <dbReference type="ARBA" id="ARBA00022801"/>
    </source>
</evidence>
<dbReference type="InterPro" id="IPR010259">
    <property type="entry name" value="S8pro/Inhibitor_I9"/>
</dbReference>
<feature type="active site" description="Charge relay system" evidence="5">
    <location>
        <position position="178"/>
    </location>
</feature>
<keyword evidence="3 5" id="KW-0378">Hydrolase</keyword>
<keyword evidence="2 5" id="KW-0645">Protease</keyword>
<accession>A0ABR6BHQ9</accession>
<evidence type="ECO:0000256" key="5">
    <source>
        <dbReference type="PROSITE-ProRule" id="PRU01240"/>
    </source>
</evidence>
<dbReference type="InterPro" id="IPR037045">
    <property type="entry name" value="S8pro/Inhibitor_I9_sf"/>
</dbReference>
<evidence type="ECO:0000259" key="7">
    <source>
        <dbReference type="Pfam" id="PF00082"/>
    </source>
</evidence>
<dbReference type="GO" id="GO:0006508">
    <property type="term" value="P:proteolysis"/>
    <property type="evidence" value="ECO:0007669"/>
    <property type="project" value="UniProtKB-KW"/>
</dbReference>
<keyword evidence="6" id="KW-0732">Signal</keyword>
<dbReference type="RefSeq" id="WP_030108355.1">
    <property type="nucleotide sequence ID" value="NZ_BAAABQ010000009.1"/>
</dbReference>
<dbReference type="PROSITE" id="PS00137">
    <property type="entry name" value="SUBTILASE_HIS"/>
    <property type="match status" value="1"/>
</dbReference>
<comment type="similarity">
    <text evidence="1 5">Belongs to the peptidase S8 family.</text>
</comment>
<protein>
    <submittedName>
        <fullName evidence="9">Subtilisin family serine protease</fullName>
    </submittedName>
</protein>
<dbReference type="Pfam" id="PF00082">
    <property type="entry name" value="Peptidase_S8"/>
    <property type="match status" value="1"/>
</dbReference>
<dbReference type="InterPro" id="IPR036852">
    <property type="entry name" value="Peptidase_S8/S53_dom_sf"/>
</dbReference>
<feature type="chain" id="PRO_5046461340" evidence="6">
    <location>
        <begin position="26"/>
        <end position="388"/>
    </location>
</feature>
<evidence type="ECO:0000256" key="4">
    <source>
        <dbReference type="ARBA" id="ARBA00022825"/>
    </source>
</evidence>
<keyword evidence="10" id="KW-1185">Reference proteome</keyword>
<dbReference type="PANTHER" id="PTHR43806">
    <property type="entry name" value="PEPTIDASE S8"/>
    <property type="match status" value="1"/>
</dbReference>
<evidence type="ECO:0000313" key="9">
    <source>
        <dbReference type="EMBL" id="MBA8926109.1"/>
    </source>
</evidence>
<organism evidence="9 10">
    <name type="scientific">Kutzneria viridogrisea</name>
    <dbReference type="NCBI Taxonomy" id="47990"/>
    <lineage>
        <taxon>Bacteria</taxon>
        <taxon>Bacillati</taxon>
        <taxon>Actinomycetota</taxon>
        <taxon>Actinomycetes</taxon>
        <taxon>Pseudonocardiales</taxon>
        <taxon>Pseudonocardiaceae</taxon>
        <taxon>Kutzneria</taxon>
    </lineage>
</organism>
<dbReference type="Gene3D" id="3.40.50.200">
    <property type="entry name" value="Peptidase S8/S53 domain"/>
    <property type="match status" value="1"/>
</dbReference>
<dbReference type="InterPro" id="IPR015500">
    <property type="entry name" value="Peptidase_S8_subtilisin-rel"/>
</dbReference>
<name>A0ABR6BHQ9_9PSEU</name>
<dbReference type="Pfam" id="PF05922">
    <property type="entry name" value="Inhibitor_I9"/>
    <property type="match status" value="1"/>
</dbReference>
<proteinExistence type="inferred from homology"/>
<evidence type="ECO:0000256" key="6">
    <source>
        <dbReference type="SAM" id="SignalP"/>
    </source>
</evidence>
<dbReference type="Proteomes" id="UP000517916">
    <property type="component" value="Unassembled WGS sequence"/>
</dbReference>
<gene>
    <name evidence="9" type="ORF">BC739_003308</name>
</gene>
<feature type="domain" description="Inhibitor I9" evidence="8">
    <location>
        <begin position="38"/>
        <end position="102"/>
    </location>
</feature>
<dbReference type="EMBL" id="JACJID010000002">
    <property type="protein sequence ID" value="MBA8926109.1"/>
    <property type="molecule type" value="Genomic_DNA"/>
</dbReference>
<dbReference type="InterPro" id="IPR022398">
    <property type="entry name" value="Peptidase_S8_His-AS"/>
</dbReference>
<dbReference type="PROSITE" id="PS51892">
    <property type="entry name" value="SUBTILASE"/>
    <property type="match status" value="1"/>
</dbReference>
<dbReference type="InterPro" id="IPR050131">
    <property type="entry name" value="Peptidase_S8_subtilisin-like"/>
</dbReference>
<dbReference type="PANTHER" id="PTHR43806:SF11">
    <property type="entry name" value="CEREVISIN-RELATED"/>
    <property type="match status" value="1"/>
</dbReference>
<feature type="signal peptide" evidence="6">
    <location>
        <begin position="1"/>
        <end position="25"/>
    </location>
</feature>
<dbReference type="GO" id="GO:0008233">
    <property type="term" value="F:peptidase activity"/>
    <property type="evidence" value="ECO:0007669"/>
    <property type="project" value="UniProtKB-KW"/>
</dbReference>
<evidence type="ECO:0000256" key="2">
    <source>
        <dbReference type="ARBA" id="ARBA00022670"/>
    </source>
</evidence>
<feature type="active site" description="Charge relay system" evidence="5">
    <location>
        <position position="144"/>
    </location>
</feature>